<accession>A0ABU9AR23</accession>
<dbReference type="EMBL" id="JBBUKT010000001">
    <property type="protein sequence ID" value="MEK7949125.1"/>
    <property type="molecule type" value="Genomic_DNA"/>
</dbReference>
<dbReference type="Pfam" id="PF06707">
    <property type="entry name" value="DUF1194"/>
    <property type="match status" value="1"/>
</dbReference>
<organism evidence="1 2">
    <name type="scientific">Luteolibacter soli</name>
    <dbReference type="NCBI Taxonomy" id="3135280"/>
    <lineage>
        <taxon>Bacteria</taxon>
        <taxon>Pseudomonadati</taxon>
        <taxon>Verrucomicrobiota</taxon>
        <taxon>Verrucomicrobiia</taxon>
        <taxon>Verrucomicrobiales</taxon>
        <taxon>Verrucomicrobiaceae</taxon>
        <taxon>Luteolibacter</taxon>
    </lineage>
</organism>
<protein>
    <submittedName>
        <fullName evidence="1">DUF1194 domain-containing protein</fullName>
    </submittedName>
</protein>
<proteinExistence type="predicted"/>
<comment type="caution">
    <text evidence="1">The sequence shown here is derived from an EMBL/GenBank/DDBJ whole genome shotgun (WGS) entry which is preliminary data.</text>
</comment>
<evidence type="ECO:0000313" key="1">
    <source>
        <dbReference type="EMBL" id="MEK7949125.1"/>
    </source>
</evidence>
<name>A0ABU9AR23_9BACT</name>
<dbReference type="Proteomes" id="UP001371305">
    <property type="component" value="Unassembled WGS sequence"/>
</dbReference>
<keyword evidence="2" id="KW-1185">Reference proteome</keyword>
<reference evidence="1 2" key="1">
    <citation type="submission" date="2024-04" db="EMBL/GenBank/DDBJ databases">
        <title>Luteolibacter sp. isolated from soil.</title>
        <authorList>
            <person name="An J."/>
        </authorList>
    </citation>
    <scope>NUCLEOTIDE SEQUENCE [LARGE SCALE GENOMIC DNA]</scope>
    <source>
        <strain evidence="1 2">Y139</strain>
    </source>
</reference>
<gene>
    <name evidence="1" type="ORF">WKV53_01385</name>
</gene>
<evidence type="ECO:0000313" key="2">
    <source>
        <dbReference type="Proteomes" id="UP001371305"/>
    </source>
</evidence>
<dbReference type="RefSeq" id="WP_341402546.1">
    <property type="nucleotide sequence ID" value="NZ_JBBUKT010000001.1"/>
</dbReference>
<dbReference type="InterPro" id="IPR013424">
    <property type="entry name" value="Ice-binding_C"/>
</dbReference>
<sequence>MKTATLPGGRLRLTRSVLGALCMGAAVLGVPQQVTAESVDSELLLMVDSTQRGLNNRDFDALMDSYADAFSSASVMNSIQSGSYGRIAVSLVFFGNANTQVVGIPWMSIGSAAEAQTFADILRAINRPASPGSIQIDSALLAAIPLFGTETGAGSNGYESTAQIVEFAAASTPAGNSTAGVAAARNQALASGVDVINSIAVGNQAGNIASYFTNNVIGGQTGGVVASSSSSALNGNLSTFLSSQVSGQVGAGAAASLSAVPEPSPLLALVFGFGLLCLRRQRIVG</sequence>
<dbReference type="InterPro" id="IPR010607">
    <property type="entry name" value="DUF1194"/>
</dbReference>
<dbReference type="NCBIfam" id="TIGR02595">
    <property type="entry name" value="PEP_CTERM"/>
    <property type="match status" value="1"/>
</dbReference>